<feature type="transmembrane region" description="Helical" evidence="12">
    <location>
        <begin position="83"/>
        <end position="106"/>
    </location>
</feature>
<evidence type="ECO:0000256" key="6">
    <source>
        <dbReference type="ARBA" id="ARBA00022723"/>
    </source>
</evidence>
<organism evidence="14 15">
    <name type="scientific">Halobacillus dabanensis</name>
    <dbReference type="NCBI Taxonomy" id="240302"/>
    <lineage>
        <taxon>Bacteria</taxon>
        <taxon>Bacillati</taxon>
        <taxon>Bacillota</taxon>
        <taxon>Bacilli</taxon>
        <taxon>Bacillales</taxon>
        <taxon>Bacillaceae</taxon>
        <taxon>Halobacillus</taxon>
    </lineage>
</organism>
<evidence type="ECO:0000259" key="13">
    <source>
        <dbReference type="Pfam" id="PF02163"/>
    </source>
</evidence>
<reference evidence="15" key="1">
    <citation type="submission" date="2016-10" db="EMBL/GenBank/DDBJ databases">
        <authorList>
            <person name="Varghese N."/>
            <person name="Submissions S."/>
        </authorList>
    </citation>
    <scope>NUCLEOTIDE SEQUENCE [LARGE SCALE GENOMIC DNA]</scope>
    <source>
        <strain evidence="15">CGMCC 1.3704</strain>
    </source>
</reference>
<dbReference type="PANTHER" id="PTHR39188">
    <property type="entry name" value="MEMBRANE-ASSOCIATED ZINC METALLOPROTEASE M50B"/>
    <property type="match status" value="1"/>
</dbReference>
<dbReference type="GO" id="GO:0008237">
    <property type="term" value="F:metallopeptidase activity"/>
    <property type="evidence" value="ECO:0007669"/>
    <property type="project" value="UniProtKB-KW"/>
</dbReference>
<proteinExistence type="inferred from homology"/>
<feature type="transmembrane region" description="Helical" evidence="12">
    <location>
        <begin position="12"/>
        <end position="30"/>
    </location>
</feature>
<evidence type="ECO:0000313" key="14">
    <source>
        <dbReference type="EMBL" id="SFJ16502.1"/>
    </source>
</evidence>
<evidence type="ECO:0000256" key="2">
    <source>
        <dbReference type="ARBA" id="ARBA00004141"/>
    </source>
</evidence>
<keyword evidence="7" id="KW-0378">Hydrolase</keyword>
<feature type="domain" description="Peptidase M50" evidence="13">
    <location>
        <begin position="32"/>
        <end position="103"/>
    </location>
</feature>
<sequence>MKDLKIHKAVHIHPLFFLLALSAFLTGAIYEFIVLFSIVFIHEMGHFLMACFHGWRVKRMEIWLFGGAVVSEEHNTRPFHEQVLVILAGPLQHIWIYGLLIVLETIVGSHSLLSTAFLYNGIILGFNMLPIWPLDGGKLLFYLSNCWLSFKKSLLLTLFLSIMFMILAGCWLFLDERWTLATILLTAFLLIENALEWKRRPYTQMRYLLYCAYQNREGLKTKYININQDTMVRDVLGNVRSNRHHKYVLKQASPLYIVDEQECLKAFFEKKDAHLKMKDIPEIAI</sequence>
<comment type="cofactor">
    <cofactor evidence="1">
        <name>Zn(2+)</name>
        <dbReference type="ChEBI" id="CHEBI:29105"/>
    </cofactor>
</comment>
<dbReference type="Proteomes" id="UP000183557">
    <property type="component" value="Unassembled WGS sequence"/>
</dbReference>
<dbReference type="Pfam" id="PF02163">
    <property type="entry name" value="Peptidase_M50"/>
    <property type="match status" value="1"/>
</dbReference>
<gene>
    <name evidence="14" type="ORF">SAMN04487936_101176</name>
</gene>
<keyword evidence="8" id="KW-0862">Zinc</keyword>
<keyword evidence="11 12" id="KW-0472">Membrane</keyword>
<dbReference type="PANTHER" id="PTHR39188:SF3">
    <property type="entry name" value="STAGE IV SPORULATION PROTEIN FB"/>
    <property type="match status" value="1"/>
</dbReference>
<dbReference type="GO" id="GO:0046872">
    <property type="term" value="F:metal ion binding"/>
    <property type="evidence" value="ECO:0007669"/>
    <property type="project" value="UniProtKB-KW"/>
</dbReference>
<comment type="similarity">
    <text evidence="3">Belongs to the peptidase M50B family.</text>
</comment>
<keyword evidence="6" id="KW-0479">Metal-binding</keyword>
<evidence type="ECO:0000256" key="10">
    <source>
        <dbReference type="ARBA" id="ARBA00023049"/>
    </source>
</evidence>
<evidence type="ECO:0000256" key="7">
    <source>
        <dbReference type="ARBA" id="ARBA00022801"/>
    </source>
</evidence>
<dbReference type="AlphaFoldDB" id="A0A1I3P520"/>
<name>A0A1I3P520_HALDA</name>
<evidence type="ECO:0000256" key="3">
    <source>
        <dbReference type="ARBA" id="ARBA00007931"/>
    </source>
</evidence>
<feature type="transmembrane region" description="Helical" evidence="12">
    <location>
        <begin position="112"/>
        <end position="132"/>
    </location>
</feature>
<dbReference type="OrthoDB" id="166377at2"/>
<evidence type="ECO:0000256" key="4">
    <source>
        <dbReference type="ARBA" id="ARBA00022670"/>
    </source>
</evidence>
<evidence type="ECO:0000256" key="12">
    <source>
        <dbReference type="SAM" id="Phobius"/>
    </source>
</evidence>
<keyword evidence="15" id="KW-1185">Reference proteome</keyword>
<dbReference type="RefSeq" id="WP_075034671.1">
    <property type="nucleotide sequence ID" value="NZ_FOSB01000001.1"/>
</dbReference>
<keyword evidence="4" id="KW-0645">Protease</keyword>
<dbReference type="GO" id="GO:0006508">
    <property type="term" value="P:proteolysis"/>
    <property type="evidence" value="ECO:0007669"/>
    <property type="project" value="UniProtKB-KW"/>
</dbReference>
<evidence type="ECO:0000256" key="1">
    <source>
        <dbReference type="ARBA" id="ARBA00001947"/>
    </source>
</evidence>
<dbReference type="EMBL" id="FOSB01000001">
    <property type="protein sequence ID" value="SFJ16502.1"/>
    <property type="molecule type" value="Genomic_DNA"/>
</dbReference>
<comment type="subcellular location">
    <subcellularLocation>
        <location evidence="2">Membrane</location>
        <topology evidence="2">Multi-pass membrane protein</topology>
    </subcellularLocation>
</comment>
<evidence type="ECO:0000256" key="9">
    <source>
        <dbReference type="ARBA" id="ARBA00022989"/>
    </source>
</evidence>
<evidence type="ECO:0000256" key="11">
    <source>
        <dbReference type="ARBA" id="ARBA00023136"/>
    </source>
</evidence>
<dbReference type="InterPro" id="IPR008915">
    <property type="entry name" value="Peptidase_M50"/>
</dbReference>
<evidence type="ECO:0000256" key="5">
    <source>
        <dbReference type="ARBA" id="ARBA00022692"/>
    </source>
</evidence>
<keyword evidence="10" id="KW-0482">Metalloprotease</keyword>
<evidence type="ECO:0000256" key="8">
    <source>
        <dbReference type="ARBA" id="ARBA00022833"/>
    </source>
</evidence>
<keyword evidence="5 12" id="KW-0812">Transmembrane</keyword>
<feature type="transmembrane region" description="Helical" evidence="12">
    <location>
        <begin position="180"/>
        <end position="197"/>
    </location>
</feature>
<accession>A0A1I3P520</accession>
<feature type="transmembrane region" description="Helical" evidence="12">
    <location>
        <begin position="153"/>
        <end position="174"/>
    </location>
</feature>
<dbReference type="GO" id="GO:0016020">
    <property type="term" value="C:membrane"/>
    <property type="evidence" value="ECO:0007669"/>
    <property type="project" value="UniProtKB-SubCell"/>
</dbReference>
<evidence type="ECO:0000313" key="15">
    <source>
        <dbReference type="Proteomes" id="UP000183557"/>
    </source>
</evidence>
<keyword evidence="9 12" id="KW-1133">Transmembrane helix</keyword>
<protein>
    <submittedName>
        <fullName evidence="14">Stage IV sporulation protein FB</fullName>
    </submittedName>
</protein>